<dbReference type="GO" id="GO:0004672">
    <property type="term" value="F:protein kinase activity"/>
    <property type="evidence" value="ECO:0007669"/>
    <property type="project" value="InterPro"/>
</dbReference>
<accession>A0AAV0LWL7</accession>
<keyword evidence="13" id="KW-0675">Receptor</keyword>
<dbReference type="PROSITE" id="PS50011">
    <property type="entry name" value="PROTEIN_KINASE_DOM"/>
    <property type="match status" value="1"/>
</dbReference>
<evidence type="ECO:0000256" key="10">
    <source>
        <dbReference type="ARBA" id="ARBA00022840"/>
    </source>
</evidence>
<dbReference type="InterPro" id="IPR013320">
    <property type="entry name" value="ConA-like_dom_sf"/>
</dbReference>
<dbReference type="AlphaFoldDB" id="A0AAV0LWL7"/>
<evidence type="ECO:0000256" key="9">
    <source>
        <dbReference type="ARBA" id="ARBA00022741"/>
    </source>
</evidence>
<dbReference type="Gene3D" id="2.60.120.200">
    <property type="match status" value="1"/>
</dbReference>
<reference evidence="18" key="1">
    <citation type="submission" date="2022-08" db="EMBL/GenBank/DDBJ databases">
        <authorList>
            <person name="Gutierrez-Valencia J."/>
        </authorList>
    </citation>
    <scope>NUCLEOTIDE SEQUENCE</scope>
</reference>
<dbReference type="PANTHER" id="PTHR27007">
    <property type="match status" value="1"/>
</dbReference>
<keyword evidence="14" id="KW-0325">Glycoprotein</keyword>
<keyword evidence="11" id="KW-1133">Transmembrane helix</keyword>
<protein>
    <recommendedName>
        <fullName evidence="17">Protein kinase domain-containing protein</fullName>
    </recommendedName>
</protein>
<evidence type="ECO:0000256" key="14">
    <source>
        <dbReference type="ARBA" id="ARBA00023180"/>
    </source>
</evidence>
<evidence type="ECO:0000256" key="11">
    <source>
        <dbReference type="ARBA" id="ARBA00022989"/>
    </source>
</evidence>
<gene>
    <name evidence="18" type="ORF">LITE_LOCUS25820</name>
</gene>
<keyword evidence="12" id="KW-0472">Membrane</keyword>
<evidence type="ECO:0000256" key="13">
    <source>
        <dbReference type="ARBA" id="ARBA00023170"/>
    </source>
</evidence>
<evidence type="ECO:0000259" key="17">
    <source>
        <dbReference type="PROSITE" id="PS50011"/>
    </source>
</evidence>
<evidence type="ECO:0000256" key="5">
    <source>
        <dbReference type="ARBA" id="ARBA00022475"/>
    </source>
</evidence>
<dbReference type="InterPro" id="IPR000719">
    <property type="entry name" value="Prot_kinase_dom"/>
</dbReference>
<dbReference type="Pfam" id="PF00139">
    <property type="entry name" value="Lectin_legB"/>
    <property type="match status" value="1"/>
</dbReference>
<keyword evidence="8" id="KW-0430">Lectin</keyword>
<dbReference type="GO" id="GO:0005886">
    <property type="term" value="C:plasma membrane"/>
    <property type="evidence" value="ECO:0007669"/>
    <property type="project" value="UniProtKB-SubCell"/>
</dbReference>
<evidence type="ECO:0000256" key="3">
    <source>
        <dbReference type="ARBA" id="ARBA00008536"/>
    </source>
</evidence>
<dbReference type="Gene3D" id="1.10.510.10">
    <property type="entry name" value="Transferase(Phosphotransferase) domain 1"/>
    <property type="match status" value="1"/>
</dbReference>
<evidence type="ECO:0000256" key="4">
    <source>
        <dbReference type="ARBA" id="ARBA00010217"/>
    </source>
</evidence>
<evidence type="ECO:0000256" key="2">
    <source>
        <dbReference type="ARBA" id="ARBA00007606"/>
    </source>
</evidence>
<evidence type="ECO:0000256" key="16">
    <source>
        <dbReference type="SAM" id="SignalP"/>
    </source>
</evidence>
<dbReference type="EMBL" id="CAMGYJ010000006">
    <property type="protein sequence ID" value="CAI0438487.1"/>
    <property type="molecule type" value="Genomic_DNA"/>
</dbReference>
<evidence type="ECO:0000256" key="12">
    <source>
        <dbReference type="ARBA" id="ARBA00023136"/>
    </source>
</evidence>
<keyword evidence="7 16" id="KW-0732">Signal</keyword>
<comment type="similarity">
    <text evidence="2">Belongs to the leguminous lectin family.</text>
</comment>
<evidence type="ECO:0000256" key="15">
    <source>
        <dbReference type="SAM" id="MobiDB-lite"/>
    </source>
</evidence>
<feature type="region of interest" description="Disordered" evidence="15">
    <location>
        <begin position="403"/>
        <end position="422"/>
    </location>
</feature>
<dbReference type="InterPro" id="IPR001220">
    <property type="entry name" value="Legume_lectin_dom"/>
</dbReference>
<evidence type="ECO:0000313" key="19">
    <source>
        <dbReference type="Proteomes" id="UP001154282"/>
    </source>
</evidence>
<comment type="similarity">
    <text evidence="3">In the N-terminal section; belongs to the leguminous lectin family.</text>
</comment>
<dbReference type="FunFam" id="1.10.510.10:FF:000240">
    <property type="entry name" value="Lectin-domain containing receptor kinase A4.3"/>
    <property type="match status" value="1"/>
</dbReference>
<dbReference type="GO" id="GO:0030246">
    <property type="term" value="F:carbohydrate binding"/>
    <property type="evidence" value="ECO:0007669"/>
    <property type="project" value="UniProtKB-KW"/>
</dbReference>
<dbReference type="GO" id="GO:0002229">
    <property type="term" value="P:defense response to oomycetes"/>
    <property type="evidence" value="ECO:0007669"/>
    <property type="project" value="UniProtKB-ARBA"/>
</dbReference>
<name>A0AAV0LWL7_9ROSI</name>
<dbReference type="PROSITE" id="PS00108">
    <property type="entry name" value="PROTEIN_KINASE_ST"/>
    <property type="match status" value="1"/>
</dbReference>
<keyword evidence="5" id="KW-1003">Cell membrane</keyword>
<feature type="domain" description="Protein kinase" evidence="17">
    <location>
        <begin position="96"/>
        <end position="385"/>
    </location>
</feature>
<dbReference type="SUPFAM" id="SSF56112">
    <property type="entry name" value="Protein kinase-like (PK-like)"/>
    <property type="match status" value="1"/>
</dbReference>
<organism evidence="18 19">
    <name type="scientific">Linum tenue</name>
    <dbReference type="NCBI Taxonomy" id="586396"/>
    <lineage>
        <taxon>Eukaryota</taxon>
        <taxon>Viridiplantae</taxon>
        <taxon>Streptophyta</taxon>
        <taxon>Embryophyta</taxon>
        <taxon>Tracheophyta</taxon>
        <taxon>Spermatophyta</taxon>
        <taxon>Magnoliopsida</taxon>
        <taxon>eudicotyledons</taxon>
        <taxon>Gunneridae</taxon>
        <taxon>Pentapetalae</taxon>
        <taxon>rosids</taxon>
        <taxon>fabids</taxon>
        <taxon>Malpighiales</taxon>
        <taxon>Linaceae</taxon>
        <taxon>Linum</taxon>
    </lineage>
</organism>
<evidence type="ECO:0000256" key="6">
    <source>
        <dbReference type="ARBA" id="ARBA00022692"/>
    </source>
</evidence>
<dbReference type="InterPro" id="IPR008271">
    <property type="entry name" value="Ser/Thr_kinase_AS"/>
</dbReference>
<dbReference type="InterPro" id="IPR011009">
    <property type="entry name" value="Kinase-like_dom_sf"/>
</dbReference>
<dbReference type="GO" id="GO:0005524">
    <property type="term" value="F:ATP binding"/>
    <property type="evidence" value="ECO:0007669"/>
    <property type="project" value="UniProtKB-KW"/>
</dbReference>
<feature type="chain" id="PRO_5043359197" description="Protein kinase domain-containing protein" evidence="16">
    <location>
        <begin position="23"/>
        <end position="455"/>
    </location>
</feature>
<keyword evidence="9" id="KW-0547">Nucleotide-binding</keyword>
<proteinExistence type="inferred from homology"/>
<comment type="similarity">
    <text evidence="4">In the C-terminal section; belongs to the protein kinase superfamily. Ser/Thr protein kinase family.</text>
</comment>
<keyword evidence="6" id="KW-0812">Transmembrane</keyword>
<feature type="compositionally biased region" description="Low complexity" evidence="15">
    <location>
        <begin position="403"/>
        <end position="421"/>
    </location>
</feature>
<evidence type="ECO:0000256" key="7">
    <source>
        <dbReference type="ARBA" id="ARBA00022729"/>
    </source>
</evidence>
<keyword evidence="19" id="KW-1185">Reference proteome</keyword>
<keyword evidence="10" id="KW-0067">ATP-binding</keyword>
<feature type="signal peptide" evidence="16">
    <location>
        <begin position="1"/>
        <end position="22"/>
    </location>
</feature>
<comment type="subcellular location">
    <subcellularLocation>
        <location evidence="1">Cell membrane</location>
        <topology evidence="1">Single-pass type I membrane protein</topology>
    </subcellularLocation>
</comment>
<dbReference type="SMART" id="SM00220">
    <property type="entry name" value="S_TKc"/>
    <property type="match status" value="1"/>
</dbReference>
<sequence length="455" mass="50036">MISGLLLLLLLISTTIPSPTTALSFNFTTFTSSNQNITYEQAFAAENSIQLTRNLLGSDLNISFGRATYRSPLPLYDPNSRNLTDFRTHFTFSISSQIQDAGGYGDGLAFFLGPVGSRLPPDLTNASSMGLTRDGQLLNTTANRFVAVEFDIFSNEFDPPTEKRELLLVYEFLPNGSLDIHLFKNKDVNSLLLTWEMRYKIAKGLAAGLLYLHEEWEQCVVHRDIKSSNIMLDSSFNAKLGDFGLARLVDHEKGSQTTMLAGTMGYLAPECATTGKASRESDIYSFGVVVLEIATGRKPAVVVNPEEEQRQQYAEHLTQWVWDLYGDGTLLIEGPDSRLGKDFDEREMERLMIIGLSCAHPHAKFRPSIRQALQVLNFEAPLPVLPLSRPVATYVSAPSTAVSSTFSSSTVGGGSSSMDSSVEGDRRSYFSADIAPSRLKVSSSSVDSFHVANTF</sequence>
<dbReference type="Proteomes" id="UP001154282">
    <property type="component" value="Unassembled WGS sequence"/>
</dbReference>
<dbReference type="SUPFAM" id="SSF49899">
    <property type="entry name" value="Concanavalin A-like lectins/glucanases"/>
    <property type="match status" value="1"/>
</dbReference>
<evidence type="ECO:0000256" key="1">
    <source>
        <dbReference type="ARBA" id="ARBA00004251"/>
    </source>
</evidence>
<dbReference type="InterPro" id="IPR050528">
    <property type="entry name" value="L-type_Lectin-RKs"/>
</dbReference>
<comment type="caution">
    <text evidence="18">The sequence shown here is derived from an EMBL/GenBank/DDBJ whole genome shotgun (WGS) entry which is preliminary data.</text>
</comment>
<evidence type="ECO:0000313" key="18">
    <source>
        <dbReference type="EMBL" id="CAI0438487.1"/>
    </source>
</evidence>
<dbReference type="Pfam" id="PF00069">
    <property type="entry name" value="Pkinase"/>
    <property type="match status" value="1"/>
</dbReference>
<evidence type="ECO:0000256" key="8">
    <source>
        <dbReference type="ARBA" id="ARBA00022734"/>
    </source>
</evidence>